<keyword evidence="3" id="KW-1185">Reference proteome</keyword>
<protein>
    <submittedName>
        <fullName evidence="2">Uncharacterized protein</fullName>
    </submittedName>
</protein>
<feature type="region of interest" description="Disordered" evidence="1">
    <location>
        <begin position="157"/>
        <end position="179"/>
    </location>
</feature>
<evidence type="ECO:0000313" key="2">
    <source>
        <dbReference type="EMBL" id="KAD4179954.1"/>
    </source>
</evidence>
<sequence>MTTISGRGHSQKWVTTTNLFYLHSLMTGRPCNLAWCFALYYVSFYHRQERGTLWGGDFVTHIVHTEARLTCFRICRRSSLLNVSGRRGRRHTGAAAATAASGRWFDAGARADSGGAGSITGTRGVAAAASTARLPCSALDLAARGVVAPYCGLVRRDGPGGSSRGRLGDTRRATSRSAR</sequence>
<accession>A0A5N6N1C5</accession>
<organism evidence="2 3">
    <name type="scientific">Mikania micrantha</name>
    <name type="common">bitter vine</name>
    <dbReference type="NCBI Taxonomy" id="192012"/>
    <lineage>
        <taxon>Eukaryota</taxon>
        <taxon>Viridiplantae</taxon>
        <taxon>Streptophyta</taxon>
        <taxon>Embryophyta</taxon>
        <taxon>Tracheophyta</taxon>
        <taxon>Spermatophyta</taxon>
        <taxon>Magnoliopsida</taxon>
        <taxon>eudicotyledons</taxon>
        <taxon>Gunneridae</taxon>
        <taxon>Pentapetalae</taxon>
        <taxon>asterids</taxon>
        <taxon>campanulids</taxon>
        <taxon>Asterales</taxon>
        <taxon>Asteraceae</taxon>
        <taxon>Asteroideae</taxon>
        <taxon>Heliantheae alliance</taxon>
        <taxon>Eupatorieae</taxon>
        <taxon>Mikania</taxon>
    </lineage>
</organism>
<dbReference type="EMBL" id="SZYD01000014">
    <property type="protein sequence ID" value="KAD4179954.1"/>
    <property type="molecule type" value="Genomic_DNA"/>
</dbReference>
<dbReference type="Proteomes" id="UP000326396">
    <property type="component" value="Linkage Group LG4"/>
</dbReference>
<dbReference type="AlphaFoldDB" id="A0A5N6N1C5"/>
<evidence type="ECO:0000313" key="3">
    <source>
        <dbReference type="Proteomes" id="UP000326396"/>
    </source>
</evidence>
<comment type="caution">
    <text evidence="2">The sequence shown here is derived from an EMBL/GenBank/DDBJ whole genome shotgun (WGS) entry which is preliminary data.</text>
</comment>
<name>A0A5N6N1C5_9ASTR</name>
<evidence type="ECO:0000256" key="1">
    <source>
        <dbReference type="SAM" id="MobiDB-lite"/>
    </source>
</evidence>
<reference evidence="2 3" key="1">
    <citation type="submission" date="2019-05" db="EMBL/GenBank/DDBJ databases">
        <title>Mikania micrantha, genome provides insights into the molecular mechanism of rapid growth.</title>
        <authorList>
            <person name="Liu B."/>
        </authorList>
    </citation>
    <scope>NUCLEOTIDE SEQUENCE [LARGE SCALE GENOMIC DNA]</scope>
    <source>
        <strain evidence="2">NLD-2019</strain>
        <tissue evidence="2">Leaf</tissue>
    </source>
</reference>
<gene>
    <name evidence="2" type="ORF">E3N88_28545</name>
</gene>
<proteinExistence type="predicted"/>